<reference evidence="1 2" key="1">
    <citation type="submission" date="2014-09" db="EMBL/GenBank/DDBJ databases">
        <title>Draft genome sequence of an obligately methylotrophic methanogen, Methanococcoides methylutens, isolated from marine sediment.</title>
        <authorList>
            <person name="Guan Y."/>
            <person name="Ngugi D.K."/>
            <person name="Blom J."/>
            <person name="Ali S."/>
            <person name="Ferry J.G."/>
            <person name="Stingl U."/>
        </authorList>
    </citation>
    <scope>NUCLEOTIDE SEQUENCE [LARGE SCALE GENOMIC DNA]</scope>
    <source>
        <strain evidence="1 2">DSM 2657</strain>
    </source>
</reference>
<dbReference type="AlphaFoldDB" id="A0A099T4C3"/>
<dbReference type="RefSeq" id="WP_048193484.1">
    <property type="nucleotide sequence ID" value="NZ_CAAGSM010000002.1"/>
</dbReference>
<proteinExistence type="predicted"/>
<dbReference type="EMBL" id="JRHO01000009">
    <property type="protein sequence ID" value="KGK99061.1"/>
    <property type="molecule type" value="Genomic_DNA"/>
</dbReference>
<accession>A0A099T4C3</accession>
<organism evidence="1 2">
    <name type="scientific">Methanococcoides methylutens</name>
    <dbReference type="NCBI Taxonomy" id="2226"/>
    <lineage>
        <taxon>Archaea</taxon>
        <taxon>Methanobacteriati</taxon>
        <taxon>Methanobacteriota</taxon>
        <taxon>Stenosarchaea group</taxon>
        <taxon>Methanomicrobia</taxon>
        <taxon>Methanosarcinales</taxon>
        <taxon>Methanosarcinaceae</taxon>
        <taxon>Methanococcoides</taxon>
    </lineage>
</organism>
<sequence>MKNYCPSIPTEITNYTDRDQQRTTITCYKESSNPKNMWKLKMMDIRSRSNSPFEPSGNVLFGPNSHYWTDTNGLNIYIGSCDTNVIGYSREGVSKFISNIFIQEFPEMESANARTFGYDLADEISILDHMDPGKDSHRKIRIGWSSMALVFFYNEIQTNETIPLLIDDRCHNIHKKR</sequence>
<dbReference type="Proteomes" id="UP000029859">
    <property type="component" value="Unassembled WGS sequence"/>
</dbReference>
<gene>
    <name evidence="1" type="ORF">LI82_03240</name>
</gene>
<protein>
    <submittedName>
        <fullName evidence="1">Uncharacterized protein</fullName>
    </submittedName>
</protein>
<keyword evidence="2" id="KW-1185">Reference proteome</keyword>
<name>A0A099T4C3_METMT</name>
<evidence type="ECO:0000313" key="2">
    <source>
        <dbReference type="Proteomes" id="UP000029859"/>
    </source>
</evidence>
<comment type="caution">
    <text evidence="1">The sequence shown here is derived from an EMBL/GenBank/DDBJ whole genome shotgun (WGS) entry which is preliminary data.</text>
</comment>
<dbReference type="OrthoDB" id="141726at2157"/>
<evidence type="ECO:0000313" key="1">
    <source>
        <dbReference type="EMBL" id="KGK99061.1"/>
    </source>
</evidence>